<protein>
    <submittedName>
        <fullName evidence="4">NUDIX domain-containing protein</fullName>
    </submittedName>
</protein>
<dbReference type="InterPro" id="IPR020084">
    <property type="entry name" value="NUDIX_hydrolase_CS"/>
</dbReference>
<accession>A0ABV4R6R4</accession>
<gene>
    <name evidence="4" type="ORF">SM436_30640</name>
</gene>
<sequence>MKAGRDYVGVGVGAMVFDNRGRIFLARRGPGARNEAGTWEFPGGEVKFGELMADAIRREFAEEYGMFIEPVRLLGVFDHLLPEEGQHWVSVAFVSRYDGGGSEIREPSKCSEIGWFDLNELPQPLSQISGANLEFYRTQLSAG</sequence>
<dbReference type="InterPro" id="IPR000086">
    <property type="entry name" value="NUDIX_hydrolase_dom"/>
</dbReference>
<dbReference type="PROSITE" id="PS00893">
    <property type="entry name" value="NUDIX_BOX"/>
    <property type="match status" value="1"/>
</dbReference>
<keyword evidence="2" id="KW-0378">Hydrolase</keyword>
<dbReference type="PROSITE" id="PS51462">
    <property type="entry name" value="NUDIX"/>
    <property type="match status" value="1"/>
</dbReference>
<dbReference type="RefSeq" id="WP_371944950.1">
    <property type="nucleotide sequence ID" value="NZ_JAXCEH010000026.1"/>
</dbReference>
<evidence type="ECO:0000259" key="3">
    <source>
        <dbReference type="PROSITE" id="PS51462"/>
    </source>
</evidence>
<proteinExistence type="inferred from homology"/>
<keyword evidence="5" id="KW-1185">Reference proteome</keyword>
<dbReference type="Pfam" id="PF00293">
    <property type="entry name" value="NUDIX"/>
    <property type="match status" value="1"/>
</dbReference>
<evidence type="ECO:0000313" key="4">
    <source>
        <dbReference type="EMBL" id="MFA1558064.1"/>
    </source>
</evidence>
<organism evidence="4 5">
    <name type="scientific">Actinomadura chokoriensis</name>
    <dbReference type="NCBI Taxonomy" id="454156"/>
    <lineage>
        <taxon>Bacteria</taxon>
        <taxon>Bacillati</taxon>
        <taxon>Actinomycetota</taxon>
        <taxon>Actinomycetes</taxon>
        <taxon>Streptosporangiales</taxon>
        <taxon>Thermomonosporaceae</taxon>
        <taxon>Actinomadura</taxon>
    </lineage>
</organism>
<feature type="domain" description="Nudix hydrolase" evidence="3">
    <location>
        <begin position="7"/>
        <end position="141"/>
    </location>
</feature>
<dbReference type="SUPFAM" id="SSF55811">
    <property type="entry name" value="Nudix"/>
    <property type="match status" value="1"/>
</dbReference>
<evidence type="ECO:0000256" key="1">
    <source>
        <dbReference type="ARBA" id="ARBA00005582"/>
    </source>
</evidence>
<evidence type="ECO:0000313" key="5">
    <source>
        <dbReference type="Proteomes" id="UP001569904"/>
    </source>
</evidence>
<dbReference type="InterPro" id="IPR015797">
    <property type="entry name" value="NUDIX_hydrolase-like_dom_sf"/>
</dbReference>
<name>A0ABV4R6R4_9ACTN</name>
<dbReference type="PANTHER" id="PTHR43736">
    <property type="entry name" value="ADP-RIBOSE PYROPHOSPHATASE"/>
    <property type="match status" value="1"/>
</dbReference>
<reference evidence="4 5" key="1">
    <citation type="submission" date="2023-11" db="EMBL/GenBank/DDBJ databases">
        <title>Actinomadura monticuli sp. nov., isolated from volcanic ash.</title>
        <authorList>
            <person name="Lee S.D."/>
            <person name="Yang H."/>
            <person name="Kim I.S."/>
        </authorList>
    </citation>
    <scope>NUCLEOTIDE SEQUENCE [LARGE SCALE GENOMIC DNA]</scope>
    <source>
        <strain evidence="4 5">DSM 45346</strain>
    </source>
</reference>
<dbReference type="PANTHER" id="PTHR43736:SF1">
    <property type="entry name" value="DIHYDRONEOPTERIN TRIPHOSPHATE DIPHOSPHATASE"/>
    <property type="match status" value="1"/>
</dbReference>
<evidence type="ECO:0000256" key="2">
    <source>
        <dbReference type="ARBA" id="ARBA00022801"/>
    </source>
</evidence>
<dbReference type="Gene3D" id="3.90.79.10">
    <property type="entry name" value="Nucleoside Triphosphate Pyrophosphohydrolase"/>
    <property type="match status" value="1"/>
</dbReference>
<dbReference type="EMBL" id="JAXCEH010000026">
    <property type="protein sequence ID" value="MFA1558064.1"/>
    <property type="molecule type" value="Genomic_DNA"/>
</dbReference>
<dbReference type="Proteomes" id="UP001569904">
    <property type="component" value="Unassembled WGS sequence"/>
</dbReference>
<comment type="caution">
    <text evidence="4">The sequence shown here is derived from an EMBL/GenBank/DDBJ whole genome shotgun (WGS) entry which is preliminary data.</text>
</comment>
<comment type="similarity">
    <text evidence="1">Belongs to the Nudix hydrolase family.</text>
</comment>